<accession>A0A015XHZ0</accession>
<evidence type="ECO:0000313" key="2">
    <source>
        <dbReference type="EMBL" id="EXZ31253.1"/>
    </source>
</evidence>
<dbReference type="InterPro" id="IPR011646">
    <property type="entry name" value="KAP_P-loop"/>
</dbReference>
<protein>
    <submittedName>
        <fullName evidence="2">KAP family P-loop domain protein</fullName>
    </submittedName>
</protein>
<sequence length="391" mass="45555">MIVADFRLIKQWKKRFDETADTDEEITLKPIYISTYGMDSVNDIKTTIDRELNPFFYSKTGRFIKGILKLAGKVVFKTSMDLNDNSKEDGSFSATLDSLSLLQVEDDSIKGVKFLIFDDIERCLIEMKELLGFINYFVEHCNCHVVVIGDENHLEELPKAVLGEFKEKTIGKEFEIQPDIEEAIEYFLDEVPVSDYLKEMRDFIIACFMCTKSDNLRILRQCLYDFKSHLNKLPSELIEKDNIFLKNILGSFIAVYAEYNNSENKELICNWSRDCQISLLQDDNEDKQRIQHLREKYHSLNKGLIYNVLNPEYVTAIIQYIITGAPLVEFIVTEIKDKQEELKPWEMLSGFFDMEQQKLESICQATIKAILDKEIKDAYQLGYSIAYLSYF</sequence>
<proteinExistence type="predicted"/>
<dbReference type="AlphaFoldDB" id="A0A015XHZ0"/>
<feature type="domain" description="KAP NTPase" evidence="1">
    <location>
        <begin position="29"/>
        <end position="203"/>
    </location>
</feature>
<dbReference type="EMBL" id="JGDJ01000057">
    <property type="protein sequence ID" value="EXZ31253.1"/>
    <property type="molecule type" value="Genomic_DNA"/>
</dbReference>
<dbReference type="Pfam" id="PF07693">
    <property type="entry name" value="KAP_NTPase"/>
    <property type="match status" value="1"/>
</dbReference>
<gene>
    <name evidence="2" type="ORF">M136_4988</name>
</gene>
<reference evidence="2 3" key="1">
    <citation type="submission" date="2014-02" db="EMBL/GenBank/DDBJ databases">
        <authorList>
            <person name="Sears C."/>
            <person name="Carroll K."/>
            <person name="Sack B.R."/>
            <person name="Qadri F."/>
            <person name="Myers L.L."/>
            <person name="Chung G.-T."/>
            <person name="Escheverria P."/>
            <person name="Fraser C.M."/>
            <person name="Sadzewicz L."/>
            <person name="Shefchek K.A."/>
            <person name="Tallon L."/>
            <person name="Das S.P."/>
            <person name="Daugherty S."/>
            <person name="Mongodin E.F."/>
        </authorList>
    </citation>
    <scope>NUCLEOTIDE SEQUENCE [LARGE SCALE GENOMIC DNA]</scope>
    <source>
        <strain evidence="2 3">S36L11</strain>
    </source>
</reference>
<feature type="non-terminal residue" evidence="2">
    <location>
        <position position="391"/>
    </location>
</feature>
<dbReference type="Proteomes" id="UP000022082">
    <property type="component" value="Unassembled WGS sequence"/>
</dbReference>
<evidence type="ECO:0000259" key="1">
    <source>
        <dbReference type="Pfam" id="PF07693"/>
    </source>
</evidence>
<evidence type="ECO:0000313" key="3">
    <source>
        <dbReference type="Proteomes" id="UP000022082"/>
    </source>
</evidence>
<organism evidence="2 3">
    <name type="scientific">Bacteroides fragilis str. S36L11</name>
    <dbReference type="NCBI Taxonomy" id="1339327"/>
    <lineage>
        <taxon>Bacteria</taxon>
        <taxon>Pseudomonadati</taxon>
        <taxon>Bacteroidota</taxon>
        <taxon>Bacteroidia</taxon>
        <taxon>Bacteroidales</taxon>
        <taxon>Bacteroidaceae</taxon>
        <taxon>Bacteroides</taxon>
    </lineage>
</organism>
<name>A0A015XHZ0_BACFG</name>
<comment type="caution">
    <text evidence="2">The sequence shown here is derived from an EMBL/GenBank/DDBJ whole genome shotgun (WGS) entry which is preliminary data.</text>
</comment>